<feature type="domain" description="Phosphotransferase system enzyme I N-terminal" evidence="23">
    <location>
        <begin position="5"/>
        <end position="121"/>
    </location>
</feature>
<keyword evidence="10 17" id="KW-0762">Sugar transport</keyword>
<feature type="binding site" evidence="20">
    <location>
        <position position="435"/>
    </location>
    <ligand>
        <name>Mg(2+)</name>
        <dbReference type="ChEBI" id="CHEBI:18420"/>
    </ligand>
</feature>
<keyword evidence="13 17" id="KW-0479">Metal-binding</keyword>
<dbReference type="InterPro" id="IPR050499">
    <property type="entry name" value="PEP-utilizing_PTS_enzyme"/>
</dbReference>
<keyword evidence="15 17" id="KW-0460">Magnesium</keyword>
<dbReference type="SUPFAM" id="SSF47831">
    <property type="entry name" value="Enzyme I of the PEP:sugar phosphotransferase system HPr-binding (sub)domain"/>
    <property type="match status" value="1"/>
</dbReference>
<name>A0A0F0KSF8_9MICO</name>
<evidence type="ECO:0000256" key="6">
    <source>
        <dbReference type="ARBA" id="ARBA00012232"/>
    </source>
</evidence>
<evidence type="ECO:0000256" key="2">
    <source>
        <dbReference type="ARBA" id="ARBA00001946"/>
    </source>
</evidence>
<comment type="function">
    <text evidence="3 17">General (non sugar-specific) component of the phosphoenolpyruvate-dependent sugar phosphotransferase system (sugar PTS). This major carbohydrate active-transport system catalyzes the phosphorylation of incoming sugar substrates concomitantly with their translocation across the cell membrane. Enzyme I transfers the phosphoryl group from phosphoenolpyruvate (PEP) to the phosphoryl carrier protein (HPr).</text>
</comment>
<organism evidence="24 25">
    <name type="scientific">Microbacterium oxydans</name>
    <dbReference type="NCBI Taxonomy" id="82380"/>
    <lineage>
        <taxon>Bacteria</taxon>
        <taxon>Bacillati</taxon>
        <taxon>Actinomycetota</taxon>
        <taxon>Actinomycetes</taxon>
        <taxon>Micrococcales</taxon>
        <taxon>Microbacteriaceae</taxon>
        <taxon>Microbacterium</taxon>
    </lineage>
</organism>
<dbReference type="GO" id="GO:0046872">
    <property type="term" value="F:metal ion binding"/>
    <property type="evidence" value="ECO:0007669"/>
    <property type="project" value="UniProtKB-KW"/>
</dbReference>
<comment type="subcellular location">
    <subcellularLocation>
        <location evidence="4 17">Cytoplasm</location>
    </subcellularLocation>
</comment>
<dbReference type="Gene3D" id="3.50.30.10">
    <property type="entry name" value="Phosphohistidine domain"/>
    <property type="match status" value="1"/>
</dbReference>
<keyword evidence="14 17" id="KW-0418">Kinase</keyword>
<evidence type="ECO:0000256" key="17">
    <source>
        <dbReference type="PIRNR" id="PIRNR000732"/>
    </source>
</evidence>
<dbReference type="SUPFAM" id="SSF51621">
    <property type="entry name" value="Phosphoenolpyruvate/pyruvate domain"/>
    <property type="match status" value="1"/>
</dbReference>
<dbReference type="PANTHER" id="PTHR46244">
    <property type="entry name" value="PHOSPHOENOLPYRUVATE-PROTEIN PHOSPHOTRANSFERASE"/>
    <property type="match status" value="1"/>
</dbReference>
<keyword evidence="11 17" id="KW-0808">Transferase</keyword>
<keyword evidence="24" id="KW-0670">Pyruvate</keyword>
<dbReference type="InterPro" id="IPR036637">
    <property type="entry name" value="Phosphohistidine_dom_sf"/>
</dbReference>
<dbReference type="PATRIC" id="fig|82380.10.peg.1381"/>
<dbReference type="InterPro" id="IPR024692">
    <property type="entry name" value="PTS_EI"/>
</dbReference>
<dbReference type="AlphaFoldDB" id="A0A0F0KSF8"/>
<dbReference type="PANTHER" id="PTHR46244:SF3">
    <property type="entry name" value="PHOSPHOENOLPYRUVATE-PROTEIN PHOSPHOTRANSFERASE"/>
    <property type="match status" value="1"/>
</dbReference>
<dbReference type="InterPro" id="IPR000121">
    <property type="entry name" value="PEP_util_C"/>
</dbReference>
<dbReference type="Pfam" id="PF02896">
    <property type="entry name" value="PEP-utilizers_C"/>
    <property type="match status" value="1"/>
</dbReference>
<feature type="domain" description="PEP-utilising enzyme mobile" evidence="21">
    <location>
        <begin position="151"/>
        <end position="219"/>
    </location>
</feature>
<comment type="cofactor">
    <cofactor evidence="2 17 20">
        <name>Mg(2+)</name>
        <dbReference type="ChEBI" id="CHEBI:18420"/>
    </cofactor>
</comment>
<dbReference type="GO" id="GO:0009401">
    <property type="term" value="P:phosphoenolpyruvate-dependent sugar phosphotransferase system"/>
    <property type="evidence" value="ECO:0007669"/>
    <property type="project" value="UniProtKB-KW"/>
</dbReference>
<dbReference type="InterPro" id="IPR018274">
    <property type="entry name" value="PEP_util_AS"/>
</dbReference>
<dbReference type="GO" id="GO:0016301">
    <property type="term" value="F:kinase activity"/>
    <property type="evidence" value="ECO:0007669"/>
    <property type="project" value="UniProtKB-KW"/>
</dbReference>
<dbReference type="EMBL" id="JYIV01000022">
    <property type="protein sequence ID" value="KJL23837.1"/>
    <property type="molecule type" value="Genomic_DNA"/>
</dbReference>
<comment type="similarity">
    <text evidence="5 17">Belongs to the PEP-utilizing enzyme family.</text>
</comment>
<comment type="caution">
    <text evidence="24">The sequence shown here is derived from an EMBL/GenBank/DDBJ whole genome shotgun (WGS) entry which is preliminary data.</text>
</comment>
<evidence type="ECO:0000259" key="23">
    <source>
        <dbReference type="Pfam" id="PF05524"/>
    </source>
</evidence>
<sequence>MSELRGVGIGLGVAQGPIVRMAEAMPAPENTPSIAGADAERARVRDAVSAVAKELNERGEAAGGSAQEVLEAQAMIAEDPTLQDEVDTRIDAGATAEWAVHDAFAGFRATLEAVGGYLGERAADLDDIAQRVLAHLRGVDAPGVPNPGHPFVLVARDLAPADTALLDLDQVLALITTDGGPTSHTAILAREKGIVAIVGVADGDVLTTGETVIVDAAGGVVTREPTDDEMARATERAAARRSADAAPLTPGALADGTPVALLANLGKPADAADAVARGAEGVGLFRTEFLFLSSAQAPTIAQQRESYRELLAAFPGKKVVVRMLDAGADKPLAFLNDAHEENPALGLRGLRALRASEDILREQLTALAEADAVTEADLWVMAPMVATVEETIYFTGLAREYGLKTAGVMVEIPASALLADRVLAHADFASIGTNDLTQYTMAADRMLGSVAGFQDPWHPAVLRLVREVGDAGTRLGKPVGICGEAAADPLLAVVLVGLGATSLSMAPSALADVRHALSARTPSEARSLAQAALAADDASSARNAVAALAAELPLHKKETTS</sequence>
<dbReference type="InterPro" id="IPR008731">
    <property type="entry name" value="PTS_EIN"/>
</dbReference>
<evidence type="ECO:0000256" key="9">
    <source>
        <dbReference type="ARBA" id="ARBA00022490"/>
    </source>
</evidence>
<dbReference type="Gene3D" id="3.20.20.60">
    <property type="entry name" value="Phosphoenolpyruvate-binding domains"/>
    <property type="match status" value="1"/>
</dbReference>
<accession>A0A0F0KSF8</accession>
<dbReference type="GO" id="GO:0005737">
    <property type="term" value="C:cytoplasm"/>
    <property type="evidence" value="ECO:0007669"/>
    <property type="project" value="UniProtKB-SubCell"/>
</dbReference>
<evidence type="ECO:0000256" key="1">
    <source>
        <dbReference type="ARBA" id="ARBA00000683"/>
    </source>
</evidence>
<dbReference type="Gene3D" id="1.10.274.10">
    <property type="entry name" value="PtsI, HPr-binding domain"/>
    <property type="match status" value="1"/>
</dbReference>
<evidence type="ECO:0000256" key="13">
    <source>
        <dbReference type="ARBA" id="ARBA00022723"/>
    </source>
</evidence>
<evidence type="ECO:0000313" key="24">
    <source>
        <dbReference type="EMBL" id="KJL23837.1"/>
    </source>
</evidence>
<evidence type="ECO:0000256" key="18">
    <source>
        <dbReference type="PIRSR" id="PIRSR000732-1"/>
    </source>
</evidence>
<dbReference type="NCBIfam" id="TIGR01417">
    <property type="entry name" value="PTS_I_fam"/>
    <property type="match status" value="1"/>
</dbReference>
<dbReference type="SUPFAM" id="SSF52009">
    <property type="entry name" value="Phosphohistidine domain"/>
    <property type="match status" value="1"/>
</dbReference>
<dbReference type="PROSITE" id="PS00370">
    <property type="entry name" value="PEP_ENZYMES_PHOS_SITE"/>
    <property type="match status" value="1"/>
</dbReference>
<keyword evidence="9 17" id="KW-0963">Cytoplasm</keyword>
<dbReference type="Pfam" id="PF00391">
    <property type="entry name" value="PEP-utilizers"/>
    <property type="match status" value="1"/>
</dbReference>
<evidence type="ECO:0000256" key="4">
    <source>
        <dbReference type="ARBA" id="ARBA00004496"/>
    </source>
</evidence>
<feature type="binding site" evidence="19">
    <location>
        <begin position="434"/>
        <end position="435"/>
    </location>
    <ligand>
        <name>phosphoenolpyruvate</name>
        <dbReference type="ChEBI" id="CHEBI:58702"/>
    </ligand>
</feature>
<feature type="domain" description="PEP-utilising enzyme C-terminal" evidence="22">
    <location>
        <begin position="249"/>
        <end position="518"/>
    </location>
</feature>
<comment type="catalytic activity">
    <reaction evidence="1 17">
        <text>L-histidyl-[protein] + phosphoenolpyruvate = N(pros)-phospho-L-histidyl-[protein] + pyruvate</text>
        <dbReference type="Rhea" id="RHEA:23880"/>
        <dbReference type="Rhea" id="RHEA-COMP:9745"/>
        <dbReference type="Rhea" id="RHEA-COMP:9746"/>
        <dbReference type="ChEBI" id="CHEBI:15361"/>
        <dbReference type="ChEBI" id="CHEBI:29979"/>
        <dbReference type="ChEBI" id="CHEBI:58702"/>
        <dbReference type="ChEBI" id="CHEBI:64837"/>
        <dbReference type="EC" id="2.7.3.9"/>
    </reaction>
</comment>
<evidence type="ECO:0000256" key="11">
    <source>
        <dbReference type="ARBA" id="ARBA00022679"/>
    </source>
</evidence>
<evidence type="ECO:0000313" key="25">
    <source>
        <dbReference type="Proteomes" id="UP000033725"/>
    </source>
</evidence>
<evidence type="ECO:0000256" key="10">
    <source>
        <dbReference type="ARBA" id="ARBA00022597"/>
    </source>
</evidence>
<dbReference type="GO" id="GO:0008965">
    <property type="term" value="F:phosphoenolpyruvate-protein phosphotransferase activity"/>
    <property type="evidence" value="ECO:0007669"/>
    <property type="project" value="UniProtKB-EC"/>
</dbReference>
<dbReference type="EC" id="2.7.3.9" evidence="6 17"/>
<evidence type="ECO:0000256" key="12">
    <source>
        <dbReference type="ARBA" id="ARBA00022683"/>
    </source>
</evidence>
<feature type="active site" description="Tele-phosphohistidine intermediate" evidence="18">
    <location>
        <position position="184"/>
    </location>
</feature>
<dbReference type="OrthoDB" id="9765468at2"/>
<feature type="binding site" evidence="20">
    <location>
        <position position="411"/>
    </location>
    <ligand>
        <name>Mg(2+)</name>
        <dbReference type="ChEBI" id="CHEBI:18420"/>
    </ligand>
</feature>
<dbReference type="InterPro" id="IPR006318">
    <property type="entry name" value="PTS_EI-like"/>
</dbReference>
<evidence type="ECO:0000256" key="14">
    <source>
        <dbReference type="ARBA" id="ARBA00022777"/>
    </source>
</evidence>
<feature type="binding site" evidence="19">
    <location>
        <position position="322"/>
    </location>
    <ligand>
        <name>phosphoenolpyruvate</name>
        <dbReference type="ChEBI" id="CHEBI:58702"/>
    </ligand>
</feature>
<gene>
    <name evidence="24" type="primary">ptsI_2</name>
    <name evidence="24" type="ORF">RN51_01373</name>
</gene>
<evidence type="ECO:0000256" key="8">
    <source>
        <dbReference type="ARBA" id="ARBA00022448"/>
    </source>
</evidence>
<proteinExistence type="inferred from homology"/>
<dbReference type="RefSeq" id="WP_082066484.1">
    <property type="nucleotide sequence ID" value="NZ_JYIV01000022.1"/>
</dbReference>
<evidence type="ECO:0000256" key="15">
    <source>
        <dbReference type="ARBA" id="ARBA00022842"/>
    </source>
</evidence>
<dbReference type="Proteomes" id="UP000033725">
    <property type="component" value="Unassembled WGS sequence"/>
</dbReference>
<evidence type="ECO:0000256" key="7">
    <source>
        <dbReference type="ARBA" id="ARBA00016544"/>
    </source>
</evidence>
<evidence type="ECO:0000256" key="3">
    <source>
        <dbReference type="ARBA" id="ARBA00002728"/>
    </source>
</evidence>
<evidence type="ECO:0000259" key="21">
    <source>
        <dbReference type="Pfam" id="PF00391"/>
    </source>
</evidence>
<feature type="binding site" evidence="19">
    <location>
        <position position="445"/>
    </location>
    <ligand>
        <name>phosphoenolpyruvate</name>
        <dbReference type="ChEBI" id="CHEBI:58702"/>
    </ligand>
</feature>
<evidence type="ECO:0000259" key="22">
    <source>
        <dbReference type="Pfam" id="PF02896"/>
    </source>
</evidence>
<evidence type="ECO:0000256" key="20">
    <source>
        <dbReference type="PIRSR" id="PIRSR000732-3"/>
    </source>
</evidence>
<dbReference type="InterPro" id="IPR008279">
    <property type="entry name" value="PEP-util_enz_mobile_dom"/>
</dbReference>
<dbReference type="InterPro" id="IPR040442">
    <property type="entry name" value="Pyrv_kinase-like_dom_sf"/>
</dbReference>
<protein>
    <recommendedName>
        <fullName evidence="7 17">Phosphoenolpyruvate-protein phosphotransferase</fullName>
        <ecNumber evidence="6 17">2.7.3.9</ecNumber>
    </recommendedName>
    <alternativeName>
        <fullName evidence="16 17">Phosphotransferase system, enzyme I</fullName>
    </alternativeName>
</protein>
<keyword evidence="8 17" id="KW-0813">Transport</keyword>
<dbReference type="PIRSF" id="PIRSF000732">
    <property type="entry name" value="PTS_enzyme_I"/>
    <property type="match status" value="1"/>
</dbReference>
<dbReference type="PRINTS" id="PR01736">
    <property type="entry name" value="PHPHTRNFRASE"/>
</dbReference>
<evidence type="ECO:0000256" key="5">
    <source>
        <dbReference type="ARBA" id="ARBA00007837"/>
    </source>
</evidence>
<dbReference type="InterPro" id="IPR015813">
    <property type="entry name" value="Pyrv/PenolPyrv_kinase-like_dom"/>
</dbReference>
<reference evidence="24 25" key="1">
    <citation type="submission" date="2015-02" db="EMBL/GenBank/DDBJ databases">
        <title>Draft genome sequences of ten Microbacterium spp. with emphasis on heavy metal contaminated environments.</title>
        <authorList>
            <person name="Corretto E."/>
        </authorList>
    </citation>
    <scope>NUCLEOTIDE SEQUENCE [LARGE SCALE GENOMIC DNA]</scope>
    <source>
        <strain evidence="24 25">BEL163</strain>
    </source>
</reference>
<feature type="binding site" evidence="19">
    <location>
        <position position="286"/>
    </location>
    <ligand>
        <name>phosphoenolpyruvate</name>
        <dbReference type="ChEBI" id="CHEBI:58702"/>
    </ligand>
</feature>
<feature type="active site" description="Proton donor" evidence="18">
    <location>
        <position position="482"/>
    </location>
</feature>
<dbReference type="Pfam" id="PF05524">
    <property type="entry name" value="PEP-utilisers_N"/>
    <property type="match status" value="1"/>
</dbReference>
<evidence type="ECO:0000256" key="16">
    <source>
        <dbReference type="ARBA" id="ARBA00033235"/>
    </source>
</evidence>
<evidence type="ECO:0000256" key="19">
    <source>
        <dbReference type="PIRSR" id="PIRSR000732-2"/>
    </source>
</evidence>
<keyword evidence="12 17" id="KW-0598">Phosphotransferase system</keyword>
<dbReference type="InterPro" id="IPR036618">
    <property type="entry name" value="PtsI_HPr-bd_sf"/>
</dbReference>